<dbReference type="SUPFAM" id="SSF81324">
    <property type="entry name" value="Voltage-gated potassium channels"/>
    <property type="match status" value="2"/>
</dbReference>
<dbReference type="PANTHER" id="PTHR11003">
    <property type="entry name" value="POTASSIUM CHANNEL, SUBFAMILY K"/>
    <property type="match status" value="1"/>
</dbReference>
<keyword evidence="10" id="KW-0732">Signal</keyword>
<feature type="domain" description="Potassium channel" evidence="11">
    <location>
        <begin position="205"/>
        <end position="274"/>
    </location>
</feature>
<feature type="transmembrane region" description="Helical" evidence="9">
    <location>
        <begin position="127"/>
        <end position="155"/>
    </location>
</feature>
<evidence type="ECO:0000313" key="13">
    <source>
        <dbReference type="WBParaSite" id="Pan_g14709.t1"/>
    </source>
</evidence>
<dbReference type="GO" id="GO:0022841">
    <property type="term" value="F:potassium ion leak channel activity"/>
    <property type="evidence" value="ECO:0007669"/>
    <property type="project" value="TreeGrafter"/>
</dbReference>
<evidence type="ECO:0000256" key="6">
    <source>
        <dbReference type="ARBA" id="ARBA00023136"/>
    </source>
</evidence>
<protein>
    <submittedName>
        <fullName evidence="13">Ion channel</fullName>
    </submittedName>
</protein>
<comment type="subcellular location">
    <subcellularLocation>
        <location evidence="1">Membrane</location>
        <topology evidence="1">Multi-pass membrane protein</topology>
    </subcellularLocation>
</comment>
<evidence type="ECO:0000256" key="8">
    <source>
        <dbReference type="RuleBase" id="RU003857"/>
    </source>
</evidence>
<dbReference type="PANTHER" id="PTHR11003:SF324">
    <property type="entry name" value="POTASSIUM CHANNEL DOMAIN-CONTAINING PROTEIN"/>
    <property type="match status" value="1"/>
</dbReference>
<keyword evidence="2 8" id="KW-0813">Transport</keyword>
<dbReference type="Proteomes" id="UP000492821">
    <property type="component" value="Unassembled WGS sequence"/>
</dbReference>
<keyword evidence="7 8" id="KW-0407">Ion channel</keyword>
<accession>A0A7E4ZSE3</accession>
<feature type="transmembrane region" description="Helical" evidence="9">
    <location>
        <begin position="252"/>
        <end position="272"/>
    </location>
</feature>
<dbReference type="AlphaFoldDB" id="A0A7E4ZSE3"/>
<evidence type="ECO:0000256" key="9">
    <source>
        <dbReference type="SAM" id="Phobius"/>
    </source>
</evidence>
<evidence type="ECO:0000256" key="2">
    <source>
        <dbReference type="ARBA" id="ARBA00022448"/>
    </source>
</evidence>
<proteinExistence type="inferred from homology"/>
<comment type="similarity">
    <text evidence="8">Belongs to the two pore domain potassium channel (TC 1.A.1.8) family.</text>
</comment>
<feature type="transmembrane region" description="Helical" evidence="9">
    <location>
        <begin position="202"/>
        <end position="223"/>
    </location>
</feature>
<feature type="transmembrane region" description="Helical" evidence="9">
    <location>
        <begin position="229"/>
        <end position="245"/>
    </location>
</feature>
<keyword evidence="3 8" id="KW-0812">Transmembrane</keyword>
<dbReference type="GO" id="GO:0005886">
    <property type="term" value="C:plasma membrane"/>
    <property type="evidence" value="ECO:0007669"/>
    <property type="project" value="TreeGrafter"/>
</dbReference>
<dbReference type="Pfam" id="PF07885">
    <property type="entry name" value="Ion_trans_2"/>
    <property type="match status" value="2"/>
</dbReference>
<feature type="domain" description="Potassium channel" evidence="11">
    <location>
        <begin position="90"/>
        <end position="148"/>
    </location>
</feature>
<reference evidence="13" key="2">
    <citation type="submission" date="2020-10" db="UniProtKB">
        <authorList>
            <consortium name="WormBaseParasite"/>
        </authorList>
    </citation>
    <scope>IDENTIFICATION</scope>
</reference>
<evidence type="ECO:0000313" key="12">
    <source>
        <dbReference type="Proteomes" id="UP000492821"/>
    </source>
</evidence>
<evidence type="ECO:0000256" key="4">
    <source>
        <dbReference type="ARBA" id="ARBA00022989"/>
    </source>
</evidence>
<dbReference type="GO" id="GO:0015271">
    <property type="term" value="F:outward rectifier potassium channel activity"/>
    <property type="evidence" value="ECO:0007669"/>
    <property type="project" value="TreeGrafter"/>
</dbReference>
<feature type="chain" id="PRO_5028886268" evidence="10">
    <location>
        <begin position="18"/>
        <end position="447"/>
    </location>
</feature>
<organism evidence="12 13">
    <name type="scientific">Panagrellus redivivus</name>
    <name type="common">Microworm</name>
    <dbReference type="NCBI Taxonomy" id="6233"/>
    <lineage>
        <taxon>Eukaryota</taxon>
        <taxon>Metazoa</taxon>
        <taxon>Ecdysozoa</taxon>
        <taxon>Nematoda</taxon>
        <taxon>Chromadorea</taxon>
        <taxon>Rhabditida</taxon>
        <taxon>Tylenchina</taxon>
        <taxon>Panagrolaimomorpha</taxon>
        <taxon>Panagrolaimoidea</taxon>
        <taxon>Panagrolaimidae</taxon>
        <taxon>Panagrellus</taxon>
    </lineage>
</organism>
<keyword evidence="5 8" id="KW-0406">Ion transport</keyword>
<evidence type="ECO:0000256" key="10">
    <source>
        <dbReference type="SAM" id="SignalP"/>
    </source>
</evidence>
<reference evidence="12" key="1">
    <citation type="journal article" date="2013" name="Genetics">
        <title>The draft genome and transcriptome of Panagrellus redivivus are shaped by the harsh demands of a free-living lifestyle.</title>
        <authorList>
            <person name="Srinivasan J."/>
            <person name="Dillman A.R."/>
            <person name="Macchietto M.G."/>
            <person name="Heikkinen L."/>
            <person name="Lakso M."/>
            <person name="Fracchia K.M."/>
            <person name="Antoshechkin I."/>
            <person name="Mortazavi A."/>
            <person name="Wong G."/>
            <person name="Sternberg P.W."/>
        </authorList>
    </citation>
    <scope>NUCLEOTIDE SEQUENCE [LARGE SCALE GENOMIC DNA]</scope>
    <source>
        <strain evidence="12">MT8872</strain>
    </source>
</reference>
<dbReference type="WBParaSite" id="Pan_g14709.t1">
    <property type="protein sequence ID" value="Pan_g14709.t1"/>
    <property type="gene ID" value="Pan_g14709"/>
</dbReference>
<keyword evidence="6 9" id="KW-0472">Membrane</keyword>
<name>A0A7E4ZSE3_PANRE</name>
<evidence type="ECO:0000256" key="1">
    <source>
        <dbReference type="ARBA" id="ARBA00004141"/>
    </source>
</evidence>
<evidence type="ECO:0000256" key="7">
    <source>
        <dbReference type="ARBA" id="ARBA00023303"/>
    </source>
</evidence>
<dbReference type="GO" id="GO:0030322">
    <property type="term" value="P:stabilization of membrane potential"/>
    <property type="evidence" value="ECO:0007669"/>
    <property type="project" value="TreeGrafter"/>
</dbReference>
<evidence type="ECO:0000256" key="3">
    <source>
        <dbReference type="ARBA" id="ARBA00022692"/>
    </source>
</evidence>
<dbReference type="InterPro" id="IPR003280">
    <property type="entry name" value="2pore_dom_K_chnl"/>
</dbReference>
<feature type="signal peptide" evidence="10">
    <location>
        <begin position="1"/>
        <end position="17"/>
    </location>
</feature>
<evidence type="ECO:0000256" key="5">
    <source>
        <dbReference type="ARBA" id="ARBA00023065"/>
    </source>
</evidence>
<dbReference type="InterPro" id="IPR013099">
    <property type="entry name" value="K_chnl_dom"/>
</dbReference>
<dbReference type="PRINTS" id="PR01333">
    <property type="entry name" value="2POREKCHANEL"/>
</dbReference>
<sequence>MGMVVLLVYTVIGGVLFVALESPSEKTHIAQTASELSLKSLKARNRLSSDMQYFFRSKVNVTKLLDHKFIKVMEEYDRNMGYEPASVVPKEKWTLFGGMYYAGTLYTTIGYGDIYTSTVAGKVATCIYSLFGVPLLIVALEGFGSWLFNFMQWLWNSFKKTSRRFVRRASTTLLKSDSLEDIETQPERSSNNVEELLPLEMAIAFLVIWVLMSAGIFCFFESWDFGTSVYYFYISLMTIGLGDITPNHETACGLFFIIFGGLSVFSMSLKVIQMHIEAMFATIIKSIEDDFKRDICAERKKSQEKDARTSLTGLNDGVRLILPQPTDMATDSLEPKEGPDGIKKYEKEMSFNQKMYLKLMSNHQKKLLNEKFETRAKMRNRATQTDNRKVSILIQTEDMSHFMDPVEEEESEEEEQAPVAVVPGQVPRPKPLFSVKKRRKLYIYNTD</sequence>
<keyword evidence="12" id="KW-1185">Reference proteome</keyword>
<keyword evidence="4 9" id="KW-1133">Transmembrane helix</keyword>
<evidence type="ECO:0000259" key="11">
    <source>
        <dbReference type="Pfam" id="PF07885"/>
    </source>
</evidence>
<dbReference type="Gene3D" id="1.10.287.70">
    <property type="match status" value="1"/>
</dbReference>